<proteinExistence type="predicted"/>
<dbReference type="InterPro" id="IPR001261">
    <property type="entry name" value="ArgE/DapE_CS"/>
</dbReference>
<keyword evidence="3" id="KW-1185">Reference proteome</keyword>
<sequence length="211" mass="23461">MFQRGLRELYSRSIEGKGLISKAAKVEPSGHLPVHDMLGALGALDQMNGENFEENLSVMQQKLSHRNIDCQQPLESSSKTYNMIARSFSTSRNSISQPGVSPSSSTDSAYDAKAQSEILMSSHTDTAVEAFCKQESLLLQDPVNPTAIKWPDYWTCSDDVAQYVINGGLIYGEPHFGESRETMSTINEMPSQHLLDNSQSYDNFDFFFNTA</sequence>
<evidence type="ECO:0000313" key="3">
    <source>
        <dbReference type="Proteomes" id="UP001216150"/>
    </source>
</evidence>
<keyword evidence="1" id="KW-0378">Hydrolase</keyword>
<dbReference type="PROSITE" id="PS00758">
    <property type="entry name" value="ARGE_DAPE_CPG2_1"/>
    <property type="match status" value="1"/>
</dbReference>
<dbReference type="EMBL" id="JAQJAC010000004">
    <property type="protein sequence ID" value="KAJ5585634.1"/>
    <property type="molecule type" value="Genomic_DNA"/>
</dbReference>
<reference evidence="2 3" key="1">
    <citation type="journal article" date="2023" name="IMA Fungus">
        <title>Comparative genomic study of the Penicillium genus elucidates a diverse pangenome and 15 lateral gene transfer events.</title>
        <authorList>
            <person name="Petersen C."/>
            <person name="Sorensen T."/>
            <person name="Nielsen M.R."/>
            <person name="Sondergaard T.E."/>
            <person name="Sorensen J.L."/>
            <person name="Fitzpatrick D.A."/>
            <person name="Frisvad J.C."/>
            <person name="Nielsen K.L."/>
        </authorList>
    </citation>
    <scope>NUCLEOTIDE SEQUENCE [LARGE SCALE GENOMIC DNA]</scope>
    <source>
        <strain evidence="2 3">IBT 29057</strain>
    </source>
</reference>
<dbReference type="Proteomes" id="UP001216150">
    <property type="component" value="Unassembled WGS sequence"/>
</dbReference>
<accession>A0AAD6DJU8</accession>
<organism evidence="2 3">
    <name type="scientific">Penicillium hetheringtonii</name>
    <dbReference type="NCBI Taxonomy" id="911720"/>
    <lineage>
        <taxon>Eukaryota</taxon>
        <taxon>Fungi</taxon>
        <taxon>Dikarya</taxon>
        <taxon>Ascomycota</taxon>
        <taxon>Pezizomycotina</taxon>
        <taxon>Eurotiomycetes</taxon>
        <taxon>Eurotiomycetidae</taxon>
        <taxon>Eurotiales</taxon>
        <taxon>Aspergillaceae</taxon>
        <taxon>Penicillium</taxon>
    </lineage>
</organism>
<comment type="caution">
    <text evidence="2">The sequence shown here is derived from an EMBL/GenBank/DDBJ whole genome shotgun (WGS) entry which is preliminary data.</text>
</comment>
<gene>
    <name evidence="2" type="ORF">N7450_005421</name>
</gene>
<protein>
    <submittedName>
        <fullName evidence="2">Uncharacterized protein</fullName>
    </submittedName>
</protein>
<dbReference type="AlphaFoldDB" id="A0AAD6DJU8"/>
<evidence type="ECO:0000313" key="2">
    <source>
        <dbReference type="EMBL" id="KAJ5585634.1"/>
    </source>
</evidence>
<name>A0AAD6DJU8_9EURO</name>
<evidence type="ECO:0000256" key="1">
    <source>
        <dbReference type="ARBA" id="ARBA00022801"/>
    </source>
</evidence>